<evidence type="ECO:0000256" key="8">
    <source>
        <dbReference type="ARBA" id="ARBA00023014"/>
    </source>
</evidence>
<dbReference type="InterPro" id="IPR009010">
    <property type="entry name" value="Asp_de-COase-like_dom_sf"/>
</dbReference>
<dbReference type="SUPFAM" id="SSF53706">
    <property type="entry name" value="Formate dehydrogenase/DMSO reductase, domains 1-3"/>
    <property type="match status" value="1"/>
</dbReference>
<evidence type="ECO:0000256" key="6">
    <source>
        <dbReference type="ARBA" id="ARBA00023002"/>
    </source>
</evidence>
<dbReference type="GO" id="GO:0046872">
    <property type="term" value="F:metal ion binding"/>
    <property type="evidence" value="ECO:0007669"/>
    <property type="project" value="UniProtKB-KW"/>
</dbReference>
<evidence type="ECO:0000256" key="3">
    <source>
        <dbReference type="ARBA" id="ARBA00022485"/>
    </source>
</evidence>
<dbReference type="STRING" id="1797197.A2Y75_11425"/>
<dbReference type="FunFam" id="2.40.40.20:FF:000005">
    <property type="entry name" value="Periplasmic nitrate reductase"/>
    <property type="match status" value="1"/>
</dbReference>
<dbReference type="EMBL" id="MELK01000015">
    <property type="protein sequence ID" value="OFW59470.1"/>
    <property type="molecule type" value="Genomic_DNA"/>
</dbReference>
<dbReference type="PANTHER" id="PTHR43105">
    <property type="entry name" value="RESPIRATORY NITRATE REDUCTASE"/>
    <property type="match status" value="1"/>
</dbReference>
<evidence type="ECO:0000313" key="12">
    <source>
        <dbReference type="Proteomes" id="UP000177876"/>
    </source>
</evidence>
<dbReference type="GO" id="GO:0015942">
    <property type="term" value="P:formate metabolic process"/>
    <property type="evidence" value="ECO:0007669"/>
    <property type="project" value="InterPro"/>
</dbReference>
<evidence type="ECO:0000256" key="5">
    <source>
        <dbReference type="ARBA" id="ARBA00022723"/>
    </source>
</evidence>
<organism evidence="11 12">
    <name type="scientific">Candidatus Solincola sediminis</name>
    <dbReference type="NCBI Taxonomy" id="1797199"/>
    <lineage>
        <taxon>Bacteria</taxon>
        <taxon>Bacillati</taxon>
        <taxon>Actinomycetota</taxon>
        <taxon>Candidatus Geothermincolia</taxon>
        <taxon>Candidatus Geothermincolales</taxon>
        <taxon>Candidatus Geothermincolaceae</taxon>
        <taxon>Candidatus Solincola</taxon>
    </lineage>
</organism>
<keyword evidence="8" id="KW-0411">Iron-sulfur</keyword>
<dbReference type="Gene3D" id="3.40.228.10">
    <property type="entry name" value="Dimethylsulfoxide Reductase, domain 2"/>
    <property type="match status" value="1"/>
</dbReference>
<name>A0A1F2WRN3_9ACTN</name>
<dbReference type="Gene3D" id="2.40.40.20">
    <property type="match status" value="1"/>
</dbReference>
<protein>
    <submittedName>
        <fullName evidence="11">Formate dehydrogenase subunit alpha</fullName>
    </submittedName>
</protein>
<dbReference type="SUPFAM" id="SSF50692">
    <property type="entry name" value="ADC-like"/>
    <property type="match status" value="1"/>
</dbReference>
<comment type="caution">
    <text evidence="11">The sequence shown here is derived from an EMBL/GenBank/DDBJ whole genome shotgun (WGS) entry which is preliminary data.</text>
</comment>
<sequence length="529" mass="57954">MTNSINELEDTHAILVIGSNTTEQHPIIGEKILSAVRKGAKLVVIDPRSIHLSDFADVYLRPRPGTEVAYLNGLAQVIISESLQDRDFIETRTEGFEELKKLLADYTPEKVQEISGIPADELVRAARIYAEAERASIVYCMGITQHSTGTDNVLSLANLALLTGNIGKPGTGVNPLRGQNNVQGACDMGGLPNVFTAYRKVDDEAVAADFESVWGVDNLSRKPGLTVTEMIEKAAEGELRALFIMGENPMLSDPDINHVSKALQKLNFLVVADIMENETMQYADVILPAASFAEKEGTITNTERRVQRIRRAIEPVGESKPDWEIICAIAAEIGAKGFDFNSPLEVFEEIRRVTASYAGITYERLGARGLQWPCPQEDHPGTPILHEKVFPIGKGKFTACEFREPAETTDEEYPLILTTGRLLFHYHTGTMTRNSPSLTKEIDKAFIEVNPIDAKALAISEGDMVRVASRRGSLEVEAKVTERVGKGVVFMPFHFAEAAANVLTNTAYDPVSKIPELKVCAVSISSLAV</sequence>
<dbReference type="PANTHER" id="PTHR43105:SF14">
    <property type="entry name" value="FORMATE DEHYDROGENASE H"/>
    <property type="match status" value="1"/>
</dbReference>
<evidence type="ECO:0000256" key="7">
    <source>
        <dbReference type="ARBA" id="ARBA00023004"/>
    </source>
</evidence>
<dbReference type="InterPro" id="IPR006478">
    <property type="entry name" value="Formate_DH_asu"/>
</dbReference>
<dbReference type="GO" id="GO:0022904">
    <property type="term" value="P:respiratory electron transport chain"/>
    <property type="evidence" value="ECO:0007669"/>
    <property type="project" value="TreeGrafter"/>
</dbReference>
<comment type="cofactor">
    <cofactor evidence="2">
        <name>[4Fe-4S] cluster</name>
        <dbReference type="ChEBI" id="CHEBI:49883"/>
    </cofactor>
</comment>
<dbReference type="AlphaFoldDB" id="A0A1F2WRN3"/>
<comment type="cofactor">
    <cofactor evidence="1">
        <name>Mo-bis(molybdopterin guanine dinucleotide)</name>
        <dbReference type="ChEBI" id="CHEBI:60539"/>
    </cofactor>
</comment>
<keyword evidence="6" id="KW-0560">Oxidoreductase</keyword>
<keyword evidence="3" id="KW-0004">4Fe-4S</keyword>
<dbReference type="InterPro" id="IPR006657">
    <property type="entry name" value="MoPterin_dinucl-bd_dom"/>
</dbReference>
<dbReference type="NCBIfam" id="TIGR01591">
    <property type="entry name" value="Fdh-alpha"/>
    <property type="match status" value="1"/>
</dbReference>
<evidence type="ECO:0000256" key="1">
    <source>
        <dbReference type="ARBA" id="ARBA00001942"/>
    </source>
</evidence>
<dbReference type="InterPro" id="IPR041925">
    <property type="entry name" value="CT_Formate-Dh_H"/>
</dbReference>
<dbReference type="CDD" id="cd02790">
    <property type="entry name" value="MopB_CT_Formate-Dh_H"/>
    <property type="match status" value="1"/>
</dbReference>
<dbReference type="Gene3D" id="3.40.50.740">
    <property type="match status" value="1"/>
</dbReference>
<evidence type="ECO:0000256" key="2">
    <source>
        <dbReference type="ARBA" id="ARBA00001966"/>
    </source>
</evidence>
<dbReference type="Proteomes" id="UP000177876">
    <property type="component" value="Unassembled WGS sequence"/>
</dbReference>
<dbReference type="Pfam" id="PF00384">
    <property type="entry name" value="Molybdopterin"/>
    <property type="match status" value="1"/>
</dbReference>
<keyword evidence="5" id="KW-0479">Metal-binding</keyword>
<feature type="domain" description="Molybdopterin oxidoreductase" evidence="9">
    <location>
        <begin position="1"/>
        <end position="331"/>
    </location>
</feature>
<dbReference type="Pfam" id="PF01568">
    <property type="entry name" value="Molydop_binding"/>
    <property type="match status" value="1"/>
</dbReference>
<evidence type="ECO:0000313" key="11">
    <source>
        <dbReference type="EMBL" id="OFW59470.1"/>
    </source>
</evidence>
<dbReference type="GO" id="GO:0016020">
    <property type="term" value="C:membrane"/>
    <property type="evidence" value="ECO:0007669"/>
    <property type="project" value="TreeGrafter"/>
</dbReference>
<keyword evidence="4" id="KW-0500">Molybdenum</keyword>
<evidence type="ECO:0000259" key="9">
    <source>
        <dbReference type="Pfam" id="PF00384"/>
    </source>
</evidence>
<dbReference type="InterPro" id="IPR050123">
    <property type="entry name" value="Prok_molybdopt-oxidoreductase"/>
</dbReference>
<dbReference type="GO" id="GO:0008863">
    <property type="term" value="F:formate dehydrogenase (NAD+) activity"/>
    <property type="evidence" value="ECO:0007669"/>
    <property type="project" value="InterPro"/>
</dbReference>
<accession>A0A1F2WRN3</accession>
<keyword evidence="7" id="KW-0408">Iron</keyword>
<dbReference type="GO" id="GO:0043546">
    <property type="term" value="F:molybdopterin cofactor binding"/>
    <property type="evidence" value="ECO:0007669"/>
    <property type="project" value="InterPro"/>
</dbReference>
<gene>
    <name evidence="11" type="ORF">A2Y75_11425</name>
</gene>
<proteinExistence type="predicted"/>
<reference evidence="11 12" key="1">
    <citation type="journal article" date="2016" name="Nat. Commun.">
        <title>Thousands of microbial genomes shed light on interconnected biogeochemical processes in an aquifer system.</title>
        <authorList>
            <person name="Anantharaman K."/>
            <person name="Brown C.T."/>
            <person name="Hug L.A."/>
            <person name="Sharon I."/>
            <person name="Castelle C.J."/>
            <person name="Probst A.J."/>
            <person name="Thomas B.C."/>
            <person name="Singh A."/>
            <person name="Wilkins M.J."/>
            <person name="Karaoz U."/>
            <person name="Brodie E.L."/>
            <person name="Williams K.H."/>
            <person name="Hubbard S.S."/>
            <person name="Banfield J.F."/>
        </authorList>
    </citation>
    <scope>NUCLEOTIDE SEQUENCE [LARGE SCALE GENOMIC DNA]</scope>
</reference>
<evidence type="ECO:0000256" key="4">
    <source>
        <dbReference type="ARBA" id="ARBA00022505"/>
    </source>
</evidence>
<feature type="domain" description="Molybdopterin dinucleotide-binding" evidence="10">
    <location>
        <begin position="415"/>
        <end position="521"/>
    </location>
</feature>
<evidence type="ECO:0000259" key="10">
    <source>
        <dbReference type="Pfam" id="PF01568"/>
    </source>
</evidence>
<dbReference type="GO" id="GO:0003954">
    <property type="term" value="F:NADH dehydrogenase activity"/>
    <property type="evidence" value="ECO:0007669"/>
    <property type="project" value="TreeGrafter"/>
</dbReference>
<dbReference type="InterPro" id="IPR006656">
    <property type="entry name" value="Mopterin_OxRdtase"/>
</dbReference>
<dbReference type="GO" id="GO:0051539">
    <property type="term" value="F:4 iron, 4 sulfur cluster binding"/>
    <property type="evidence" value="ECO:0007669"/>
    <property type="project" value="UniProtKB-KW"/>
</dbReference>